<dbReference type="Pfam" id="PF24883">
    <property type="entry name" value="NPHP3_N"/>
    <property type="match status" value="1"/>
</dbReference>
<evidence type="ECO:0000256" key="1">
    <source>
        <dbReference type="ARBA" id="ARBA00022737"/>
    </source>
</evidence>
<reference evidence="3 4" key="1">
    <citation type="submission" date="2021-03" db="EMBL/GenBank/DDBJ databases">
        <title>Genomic Encyclopedia of Type Strains, Phase IV (KMG-IV): sequencing the most valuable type-strain genomes for metagenomic binning, comparative biology and taxonomic classification.</title>
        <authorList>
            <person name="Goeker M."/>
        </authorList>
    </citation>
    <scope>NUCLEOTIDE SEQUENCE [LARGE SCALE GENOMIC DNA]</scope>
    <source>
        <strain evidence="3 4">DSM 24950</strain>
    </source>
</reference>
<organism evidence="3 4">
    <name type="scientific">Paenibacillus aceris</name>
    <dbReference type="NCBI Taxonomy" id="869555"/>
    <lineage>
        <taxon>Bacteria</taxon>
        <taxon>Bacillati</taxon>
        <taxon>Bacillota</taxon>
        <taxon>Bacilli</taxon>
        <taxon>Bacillales</taxon>
        <taxon>Paenibacillaceae</taxon>
        <taxon>Paenibacillus</taxon>
    </lineage>
</organism>
<feature type="domain" description="NACHT" evidence="2">
    <location>
        <begin position="513"/>
        <end position="643"/>
    </location>
</feature>
<dbReference type="Gene3D" id="3.40.50.300">
    <property type="entry name" value="P-loop containing nucleotide triphosphate hydrolases"/>
    <property type="match status" value="1"/>
</dbReference>
<dbReference type="SUPFAM" id="SSF52540">
    <property type="entry name" value="P-loop containing nucleoside triphosphate hydrolases"/>
    <property type="match status" value="2"/>
</dbReference>
<protein>
    <submittedName>
        <fullName evidence="3">Cdc6-like AAA superfamily ATPase/energy-coupling factor transporter ATP-binding protein EcfA2</fullName>
    </submittedName>
</protein>
<keyword evidence="1" id="KW-0677">Repeat</keyword>
<dbReference type="InterPro" id="IPR007111">
    <property type="entry name" value="NACHT_NTPase"/>
</dbReference>
<proteinExistence type="predicted"/>
<dbReference type="EMBL" id="JAGGKV010000001">
    <property type="protein sequence ID" value="MBP1960834.1"/>
    <property type="molecule type" value="Genomic_DNA"/>
</dbReference>
<dbReference type="PROSITE" id="PS50837">
    <property type="entry name" value="NACHT"/>
    <property type="match status" value="1"/>
</dbReference>
<sequence>MPVKPKFEIEDLRKRTFTDRRTPVNLFLKALDDKKLDLNKQIVLNFYGVGGMGKTSLNKHLRDLMKNLYEKSIIASLNFEHKDPWDPIAALDKLRWDFSQTYGMNTFHYDTARHIYERAFSPHRPMKVEDLPFFEENSVIATIFEYGSILPDAEKYLKFIQEAIKRGKQIGDRLSRKNLSYLEDYSKLDARKMISYLPQFFAMDVHNLLSKNQIPVTIFIDTHEAIWSSNRTQGNMLIKDDWLQELVTHLPEATYIICGRDPLRWMELDKGWNDVIIPFKLEAFKDRDSKEFLRYCDIQDENINEFILNICDGLPYLLDKYVIEYEKLSKSRNVTIEAFTDRLSKIDLKAKAIDRFYLYLNDEEKHAFNILSIPDQWDQELFAELMKRFNHGFPTAQYDNLNRYSIVMNGEMPGYYSIDRVMRSFILEKLNQSKPGLITEIRQFLFQYYEKRIMNPSGDIQDKTPILREISNILTTYEYQQWINKINTLQTPFVGRIQELSVIDHYLGLPIYKGIYVKGVPGVGKTTLLHMVMNQIKQKEINWIPIFIHAHDIQGPEHLLRWITKIVIHEVKDEFDSLLEIKSIGYWVSKLSEILNDSEITFVFIIDGLDEIDPKSNQAILQLLSELFSLTESHQVRWVISAREFSSHWSPQDFKIMNLDVLNNDELVLLITNQLKSSGIYLSKDEIEEVVMRSGGSPFAARMAAYYEWNRQSKIYTDEYL</sequence>
<dbReference type="RefSeq" id="WP_167056807.1">
    <property type="nucleotide sequence ID" value="NZ_JAAOZR010000013.1"/>
</dbReference>
<evidence type="ECO:0000259" key="2">
    <source>
        <dbReference type="PROSITE" id="PS50837"/>
    </source>
</evidence>
<gene>
    <name evidence="3" type="ORF">J2Z65_000028</name>
</gene>
<dbReference type="InterPro" id="IPR056884">
    <property type="entry name" value="NPHP3-like_N"/>
</dbReference>
<dbReference type="PANTHER" id="PTHR34301:SF8">
    <property type="entry name" value="ATPASE DOMAIN-CONTAINING PROTEIN"/>
    <property type="match status" value="1"/>
</dbReference>
<dbReference type="CDD" id="cd00009">
    <property type="entry name" value="AAA"/>
    <property type="match status" value="1"/>
</dbReference>
<dbReference type="PANTHER" id="PTHR34301">
    <property type="entry name" value="DNA-BINDING PROTEIN-RELATED"/>
    <property type="match status" value="1"/>
</dbReference>
<evidence type="ECO:0000313" key="4">
    <source>
        <dbReference type="Proteomes" id="UP001519344"/>
    </source>
</evidence>
<accession>A0ABS4HS38</accession>
<comment type="caution">
    <text evidence="3">The sequence shown here is derived from an EMBL/GenBank/DDBJ whole genome shotgun (WGS) entry which is preliminary data.</text>
</comment>
<dbReference type="Proteomes" id="UP001519344">
    <property type="component" value="Unassembled WGS sequence"/>
</dbReference>
<evidence type="ECO:0000313" key="3">
    <source>
        <dbReference type="EMBL" id="MBP1960834.1"/>
    </source>
</evidence>
<dbReference type="InterPro" id="IPR027417">
    <property type="entry name" value="P-loop_NTPase"/>
</dbReference>
<name>A0ABS4HS38_9BACL</name>
<keyword evidence="4" id="KW-1185">Reference proteome</keyword>